<dbReference type="InterPro" id="IPR003594">
    <property type="entry name" value="HATPase_dom"/>
</dbReference>
<keyword evidence="10" id="KW-1185">Reference proteome</keyword>
<dbReference type="InterPro" id="IPR003661">
    <property type="entry name" value="HisK_dim/P_dom"/>
</dbReference>
<dbReference type="Gene3D" id="3.30.450.20">
    <property type="entry name" value="PAS domain"/>
    <property type="match status" value="3"/>
</dbReference>
<feature type="domain" description="PAC" evidence="8">
    <location>
        <begin position="348"/>
        <end position="405"/>
    </location>
</feature>
<feature type="domain" description="PAS" evidence="7">
    <location>
        <begin position="271"/>
        <end position="350"/>
    </location>
</feature>
<dbReference type="SMART" id="SM00388">
    <property type="entry name" value="HisKA"/>
    <property type="match status" value="1"/>
</dbReference>
<dbReference type="Gene3D" id="3.30.565.10">
    <property type="entry name" value="Histidine kinase-like ATPase, C-terminal domain"/>
    <property type="match status" value="1"/>
</dbReference>
<dbReference type="CDD" id="cd00130">
    <property type="entry name" value="PAS"/>
    <property type="match status" value="3"/>
</dbReference>
<dbReference type="SUPFAM" id="SSF47384">
    <property type="entry name" value="Homodimeric domain of signal transducing histidine kinase"/>
    <property type="match status" value="1"/>
</dbReference>
<dbReference type="PANTHER" id="PTHR43304:SF1">
    <property type="entry name" value="PAC DOMAIN-CONTAINING PROTEIN"/>
    <property type="match status" value="1"/>
</dbReference>
<dbReference type="SMART" id="SM00387">
    <property type="entry name" value="HATPase_c"/>
    <property type="match status" value="1"/>
</dbReference>
<organism evidence="9 10">
    <name type="scientific">Neorhizobium alkalisoli</name>
    <dbReference type="NCBI Taxonomy" id="528178"/>
    <lineage>
        <taxon>Bacteria</taxon>
        <taxon>Pseudomonadati</taxon>
        <taxon>Pseudomonadota</taxon>
        <taxon>Alphaproteobacteria</taxon>
        <taxon>Hyphomicrobiales</taxon>
        <taxon>Rhizobiaceae</taxon>
        <taxon>Rhizobium/Agrobacterium group</taxon>
        <taxon>Neorhizobium</taxon>
    </lineage>
</organism>
<dbReference type="InterPro" id="IPR013655">
    <property type="entry name" value="PAS_fold_3"/>
</dbReference>
<evidence type="ECO:0000256" key="1">
    <source>
        <dbReference type="ARBA" id="ARBA00000085"/>
    </source>
</evidence>
<dbReference type="RefSeq" id="WP_145643561.1">
    <property type="nucleotide sequence ID" value="NZ_VIWP01000018.1"/>
</dbReference>
<dbReference type="InterPro" id="IPR001610">
    <property type="entry name" value="PAC"/>
</dbReference>
<dbReference type="GO" id="GO:0000155">
    <property type="term" value="F:phosphorelay sensor kinase activity"/>
    <property type="evidence" value="ECO:0007669"/>
    <property type="project" value="InterPro"/>
</dbReference>
<dbReference type="AlphaFoldDB" id="A0A561Q0I8"/>
<reference evidence="9 10" key="1">
    <citation type="submission" date="2019-06" db="EMBL/GenBank/DDBJ databases">
        <title>Sorghum-associated microbial communities from plants grown in Nebraska, USA.</title>
        <authorList>
            <person name="Schachtman D."/>
        </authorList>
    </citation>
    <scope>NUCLEOTIDE SEQUENCE [LARGE SCALE GENOMIC DNA]</scope>
    <source>
        <strain evidence="9 10">1225</strain>
    </source>
</reference>
<comment type="caution">
    <text evidence="9">The sequence shown here is derived from an EMBL/GenBank/DDBJ whole genome shotgun (WGS) entry which is preliminary data.</text>
</comment>
<dbReference type="InterPro" id="IPR036890">
    <property type="entry name" value="HATPase_C_sf"/>
</dbReference>
<dbReference type="Pfam" id="PF00512">
    <property type="entry name" value="HisKA"/>
    <property type="match status" value="1"/>
</dbReference>
<dbReference type="Proteomes" id="UP000320653">
    <property type="component" value="Unassembled WGS sequence"/>
</dbReference>
<dbReference type="InterPro" id="IPR035965">
    <property type="entry name" value="PAS-like_dom_sf"/>
</dbReference>
<dbReference type="CDD" id="cd00082">
    <property type="entry name" value="HisKA"/>
    <property type="match status" value="1"/>
</dbReference>
<dbReference type="SUPFAM" id="SSF55785">
    <property type="entry name" value="PYP-like sensor domain (PAS domain)"/>
    <property type="match status" value="3"/>
</dbReference>
<evidence type="ECO:0000259" key="7">
    <source>
        <dbReference type="PROSITE" id="PS50112"/>
    </source>
</evidence>
<dbReference type="NCBIfam" id="TIGR00229">
    <property type="entry name" value="sensory_box"/>
    <property type="match status" value="2"/>
</dbReference>
<evidence type="ECO:0000313" key="9">
    <source>
        <dbReference type="EMBL" id="TWF43872.1"/>
    </source>
</evidence>
<dbReference type="InterPro" id="IPR000014">
    <property type="entry name" value="PAS"/>
</dbReference>
<keyword evidence="3" id="KW-0597">Phosphoprotein</keyword>
<evidence type="ECO:0000256" key="4">
    <source>
        <dbReference type="ARBA" id="ARBA00022679"/>
    </source>
</evidence>
<evidence type="ECO:0000256" key="5">
    <source>
        <dbReference type="ARBA" id="ARBA00022777"/>
    </source>
</evidence>
<evidence type="ECO:0000256" key="2">
    <source>
        <dbReference type="ARBA" id="ARBA00012438"/>
    </source>
</evidence>
<comment type="catalytic activity">
    <reaction evidence="1">
        <text>ATP + protein L-histidine = ADP + protein N-phospho-L-histidine.</text>
        <dbReference type="EC" id="2.7.13.3"/>
    </reaction>
</comment>
<feature type="domain" description="Histidine kinase" evidence="6">
    <location>
        <begin position="425"/>
        <end position="637"/>
    </location>
</feature>
<protein>
    <recommendedName>
        <fullName evidence="2">histidine kinase</fullName>
        <ecNumber evidence="2">2.7.13.3</ecNumber>
    </recommendedName>
</protein>
<dbReference type="PANTHER" id="PTHR43304">
    <property type="entry name" value="PHYTOCHROME-LIKE PROTEIN CPH1"/>
    <property type="match status" value="1"/>
</dbReference>
<dbReference type="InterPro" id="IPR000700">
    <property type="entry name" value="PAS-assoc_C"/>
</dbReference>
<dbReference type="SUPFAM" id="SSF55874">
    <property type="entry name" value="ATPase domain of HSP90 chaperone/DNA topoisomerase II/histidine kinase"/>
    <property type="match status" value="1"/>
</dbReference>
<dbReference type="InterPro" id="IPR036097">
    <property type="entry name" value="HisK_dim/P_sf"/>
</dbReference>
<dbReference type="EC" id="2.7.13.3" evidence="2"/>
<dbReference type="PROSITE" id="PS50109">
    <property type="entry name" value="HIS_KIN"/>
    <property type="match status" value="1"/>
</dbReference>
<evidence type="ECO:0000259" key="8">
    <source>
        <dbReference type="PROSITE" id="PS50113"/>
    </source>
</evidence>
<gene>
    <name evidence="9" type="ORF">FHW37_11824</name>
</gene>
<dbReference type="InterPro" id="IPR004358">
    <property type="entry name" value="Sig_transdc_His_kin-like_C"/>
</dbReference>
<dbReference type="SMART" id="SM00086">
    <property type="entry name" value="PAC"/>
    <property type="match status" value="3"/>
</dbReference>
<sequence>MISSKISIEEIRALVDTIPGLGWAAWPNGDFICQSVSMEAYTGFPSSKFVTRDVQSGEFAWSALLHSDDYGRLEAAWLGAVASRGTFDVAHRVRTAAGIFRWLRTTARPQIDAAGEIVFWLGTCLDIHDTILEVEASRERERALQKFIDAVPVPIWSADSLGKPTYFNEALKSQVGISDANAIEQFSLDGVLSRVIHPDDLASVASNLKAAFAGEAHFKQKYRQVRADGRYRWTKGEANALRDDDGTVKRWLGVAQDIDDEVSAQVAIAEREARLALIVETMPGLLWVSSPDGQPTYFSRQLEEWSGITVDQLAGGGREADALSAIIEATIHPDHKEDVETTIRESFRSGEPWFRRFRQRRFDGNWRWLEARMEPLRDDSGKVIQWYGLQVDIENEFLAQESLRVSQDKLAKASRYAGMAELSASIAHELSQPLAAVIMSADACRRWLEMASPNIERAKQSADCVVRDANIATEVVKRIRALFQHKSEGRERVDINLLIQGVKDMMSEELASNGVRLELKLERSLDPISIDVIQIQQVLVNLLHNASEAMAVATGRERMITVKTLASDLGAVVEISDTGSGIEDIDRIFMPFFTTKESGMGMGLSICESIVTSHGGRIWAENTDGGARISFTIRSTSEAFSTLTPEEAGVQVSA</sequence>
<dbReference type="InterPro" id="IPR005467">
    <property type="entry name" value="His_kinase_dom"/>
</dbReference>
<dbReference type="EMBL" id="VIWP01000018">
    <property type="protein sequence ID" value="TWF43872.1"/>
    <property type="molecule type" value="Genomic_DNA"/>
</dbReference>
<dbReference type="Pfam" id="PF08447">
    <property type="entry name" value="PAS_3"/>
    <property type="match status" value="3"/>
</dbReference>
<dbReference type="PRINTS" id="PR00344">
    <property type="entry name" value="BCTRLSENSOR"/>
</dbReference>
<dbReference type="OrthoDB" id="226486at2"/>
<feature type="domain" description="PAS" evidence="7">
    <location>
        <begin position="140"/>
        <end position="215"/>
    </location>
</feature>
<feature type="domain" description="PAC" evidence="8">
    <location>
        <begin position="218"/>
        <end position="270"/>
    </location>
</feature>
<dbReference type="InterPro" id="IPR052162">
    <property type="entry name" value="Sensor_kinase/Photoreceptor"/>
</dbReference>
<evidence type="ECO:0000259" key="6">
    <source>
        <dbReference type="PROSITE" id="PS50109"/>
    </source>
</evidence>
<dbReference type="PROSITE" id="PS50113">
    <property type="entry name" value="PAC"/>
    <property type="match status" value="2"/>
</dbReference>
<dbReference type="SMART" id="SM00091">
    <property type="entry name" value="PAS"/>
    <property type="match status" value="2"/>
</dbReference>
<dbReference type="Gene3D" id="1.10.287.130">
    <property type="match status" value="1"/>
</dbReference>
<keyword evidence="4" id="KW-0808">Transferase</keyword>
<dbReference type="Pfam" id="PF02518">
    <property type="entry name" value="HATPase_c"/>
    <property type="match status" value="1"/>
</dbReference>
<evidence type="ECO:0000256" key="3">
    <source>
        <dbReference type="ARBA" id="ARBA00022553"/>
    </source>
</evidence>
<accession>A0A561Q0I8</accession>
<name>A0A561Q0I8_9HYPH</name>
<proteinExistence type="predicted"/>
<dbReference type="PROSITE" id="PS50112">
    <property type="entry name" value="PAS"/>
    <property type="match status" value="2"/>
</dbReference>
<evidence type="ECO:0000313" key="10">
    <source>
        <dbReference type="Proteomes" id="UP000320653"/>
    </source>
</evidence>
<keyword evidence="5" id="KW-0418">Kinase</keyword>